<dbReference type="AlphaFoldDB" id="A0A6L9W6E8"/>
<dbReference type="Proteomes" id="UP000479241">
    <property type="component" value="Unassembled WGS sequence"/>
</dbReference>
<dbReference type="PANTHER" id="PTHR43736">
    <property type="entry name" value="ADP-RIBOSE PYROPHOSPHATASE"/>
    <property type="match status" value="1"/>
</dbReference>
<feature type="region of interest" description="Disordered" evidence="1">
    <location>
        <begin position="254"/>
        <end position="275"/>
    </location>
</feature>
<dbReference type="Gene3D" id="3.90.79.10">
    <property type="entry name" value="Nucleoside Triphosphate Pyrophosphohydrolase"/>
    <property type="match status" value="1"/>
</dbReference>
<dbReference type="Pfam" id="PF00293">
    <property type="entry name" value="NUDIX"/>
    <property type="match status" value="1"/>
</dbReference>
<comment type="caution">
    <text evidence="3">The sequence shown here is derived from an EMBL/GenBank/DDBJ whole genome shotgun (WGS) entry which is preliminary data.</text>
</comment>
<dbReference type="InterPro" id="IPR000086">
    <property type="entry name" value="NUDIX_hydrolase_dom"/>
</dbReference>
<feature type="compositionally biased region" description="Basic and acidic residues" evidence="1">
    <location>
        <begin position="254"/>
        <end position="263"/>
    </location>
</feature>
<dbReference type="GO" id="GO:0016787">
    <property type="term" value="F:hydrolase activity"/>
    <property type="evidence" value="ECO:0007669"/>
    <property type="project" value="UniProtKB-KW"/>
</dbReference>
<dbReference type="SUPFAM" id="SSF55811">
    <property type="entry name" value="Nudix"/>
    <property type="match status" value="1"/>
</dbReference>
<sequence length="389" mass="42211">MSDQSAQPRRDSSGRTLADYPRPSVAVDTAVLVVDVRNAALGVLQHERPDGGAHGGEWALPGTFLHEGETLADAVLRSLAEKVGLRGTRPQQLHVFDDPDRDDRGWVLAVAHVVVVLGEDVDPVLANRPDVRVVPVEEAEGQPFDHDEIVRLAVDRVRQDYALQPDPAGLLGERFTLKALQALHDTVAPQPGPGEARPSIDTFRRYMVGRGLIQPTGLFARKQPGSSVMGKPAELYRRSADERDLTDVLGVRPVRKDRSRADRSGNATEPARSFQPLTGHKVNTHIQSLVDEVAGQVALTLSVMPHYVAVRPLGEERVAAYARPQTLSVGLDPDDAVAVTGRFPAFRLERTSAATHHVHVPVLALVDPVVRRAAMDALERALVRVAGGQ</sequence>
<dbReference type="Gene3D" id="1.10.10.10">
    <property type="entry name" value="Winged helix-like DNA-binding domain superfamily/Winged helix DNA-binding domain"/>
    <property type="match status" value="1"/>
</dbReference>
<dbReference type="CDD" id="cd18873">
    <property type="entry name" value="NUDIX_NadM_like"/>
    <property type="match status" value="1"/>
</dbReference>
<dbReference type="PANTHER" id="PTHR43736:SF4">
    <property type="entry name" value="SLR1690 PROTEIN"/>
    <property type="match status" value="1"/>
</dbReference>
<accession>A0A6L9W6E8</accession>
<dbReference type="PROSITE" id="PS51462">
    <property type="entry name" value="NUDIX"/>
    <property type="match status" value="1"/>
</dbReference>
<organism evidence="3 4">
    <name type="scientific">Blastococcus saxobsidens</name>
    <dbReference type="NCBI Taxonomy" id="138336"/>
    <lineage>
        <taxon>Bacteria</taxon>
        <taxon>Bacillati</taxon>
        <taxon>Actinomycetota</taxon>
        <taxon>Actinomycetes</taxon>
        <taxon>Geodermatophilales</taxon>
        <taxon>Geodermatophilaceae</taxon>
        <taxon>Blastococcus</taxon>
    </lineage>
</organism>
<proteinExistence type="predicted"/>
<feature type="domain" description="Nudix hydrolase" evidence="2">
    <location>
        <begin position="23"/>
        <end position="166"/>
    </location>
</feature>
<dbReference type="InterPro" id="IPR036388">
    <property type="entry name" value="WH-like_DNA-bd_sf"/>
</dbReference>
<reference evidence="3 4" key="1">
    <citation type="submission" date="2019-12" db="EMBL/GenBank/DDBJ databases">
        <title>the WGS of Blastococcus saxobsidens 67B17.</title>
        <authorList>
            <person name="Jiang Z."/>
        </authorList>
    </citation>
    <scope>NUCLEOTIDE SEQUENCE [LARGE SCALE GENOMIC DNA]</scope>
    <source>
        <strain evidence="3 4">67B17</strain>
    </source>
</reference>
<feature type="region of interest" description="Disordered" evidence="1">
    <location>
        <begin position="1"/>
        <end position="20"/>
    </location>
</feature>
<evidence type="ECO:0000313" key="4">
    <source>
        <dbReference type="Proteomes" id="UP000479241"/>
    </source>
</evidence>
<dbReference type="EMBL" id="JAAGWG010000037">
    <property type="protein sequence ID" value="NEK87618.1"/>
    <property type="molecule type" value="Genomic_DNA"/>
</dbReference>
<dbReference type="SUPFAM" id="SSF46785">
    <property type="entry name" value="Winged helix' DNA-binding domain"/>
    <property type="match status" value="1"/>
</dbReference>
<gene>
    <name evidence="3" type="ORF">GCU60_17915</name>
</gene>
<evidence type="ECO:0000259" key="2">
    <source>
        <dbReference type="PROSITE" id="PS51462"/>
    </source>
</evidence>
<protein>
    <submittedName>
        <fullName evidence="3">NUDIX hydrolase</fullName>
    </submittedName>
</protein>
<keyword evidence="3" id="KW-0378">Hydrolase</keyword>
<evidence type="ECO:0000256" key="1">
    <source>
        <dbReference type="SAM" id="MobiDB-lite"/>
    </source>
</evidence>
<dbReference type="InterPro" id="IPR015797">
    <property type="entry name" value="NUDIX_hydrolase-like_dom_sf"/>
</dbReference>
<name>A0A6L9W6E8_9ACTN</name>
<evidence type="ECO:0000313" key="3">
    <source>
        <dbReference type="EMBL" id="NEK87618.1"/>
    </source>
</evidence>
<dbReference type="InterPro" id="IPR036390">
    <property type="entry name" value="WH_DNA-bd_sf"/>
</dbReference>